<feature type="compositionally biased region" description="Polar residues" evidence="1">
    <location>
        <begin position="322"/>
        <end position="336"/>
    </location>
</feature>
<feature type="region of interest" description="Disordered" evidence="1">
    <location>
        <begin position="144"/>
        <end position="336"/>
    </location>
</feature>
<feature type="compositionally biased region" description="Low complexity" evidence="1">
    <location>
        <begin position="298"/>
        <end position="307"/>
    </location>
</feature>
<feature type="region of interest" description="Disordered" evidence="1">
    <location>
        <begin position="524"/>
        <end position="581"/>
    </location>
</feature>
<proteinExistence type="predicted"/>
<name>A0A2J6QL84_9HELO</name>
<feature type="compositionally biased region" description="Polar residues" evidence="1">
    <location>
        <begin position="362"/>
        <end position="371"/>
    </location>
</feature>
<accession>A0A2J6QL84</accession>
<dbReference type="OrthoDB" id="5377012at2759"/>
<feature type="compositionally biased region" description="Polar residues" evidence="1">
    <location>
        <begin position="280"/>
        <end position="289"/>
    </location>
</feature>
<keyword evidence="3" id="KW-1185">Reference proteome</keyword>
<feature type="compositionally biased region" description="Polar residues" evidence="1">
    <location>
        <begin position="235"/>
        <end position="253"/>
    </location>
</feature>
<organism evidence="2 3">
    <name type="scientific">Hyaloscypha hepaticicola</name>
    <dbReference type="NCBI Taxonomy" id="2082293"/>
    <lineage>
        <taxon>Eukaryota</taxon>
        <taxon>Fungi</taxon>
        <taxon>Dikarya</taxon>
        <taxon>Ascomycota</taxon>
        <taxon>Pezizomycotina</taxon>
        <taxon>Leotiomycetes</taxon>
        <taxon>Helotiales</taxon>
        <taxon>Hyaloscyphaceae</taxon>
        <taxon>Hyaloscypha</taxon>
    </lineage>
</organism>
<protein>
    <submittedName>
        <fullName evidence="2">Uncharacterized protein</fullName>
    </submittedName>
</protein>
<feature type="region of interest" description="Disordered" evidence="1">
    <location>
        <begin position="350"/>
        <end position="396"/>
    </location>
</feature>
<evidence type="ECO:0000256" key="1">
    <source>
        <dbReference type="SAM" id="MobiDB-lite"/>
    </source>
</evidence>
<dbReference type="Proteomes" id="UP000235672">
    <property type="component" value="Unassembled WGS sequence"/>
</dbReference>
<evidence type="ECO:0000313" key="3">
    <source>
        <dbReference type="Proteomes" id="UP000235672"/>
    </source>
</evidence>
<feature type="compositionally biased region" description="Basic and acidic residues" evidence="1">
    <location>
        <begin position="562"/>
        <end position="581"/>
    </location>
</feature>
<evidence type="ECO:0000313" key="2">
    <source>
        <dbReference type="EMBL" id="PMD27025.1"/>
    </source>
</evidence>
<dbReference type="EMBL" id="KZ613466">
    <property type="protein sequence ID" value="PMD27025.1"/>
    <property type="molecule type" value="Genomic_DNA"/>
</dbReference>
<gene>
    <name evidence="2" type="ORF">NA56DRAFT_697175</name>
</gene>
<feature type="compositionally biased region" description="Polar residues" evidence="1">
    <location>
        <begin position="191"/>
        <end position="227"/>
    </location>
</feature>
<reference evidence="2 3" key="1">
    <citation type="submission" date="2016-05" db="EMBL/GenBank/DDBJ databases">
        <title>A degradative enzymes factory behind the ericoid mycorrhizal symbiosis.</title>
        <authorList>
            <consortium name="DOE Joint Genome Institute"/>
            <person name="Martino E."/>
            <person name="Morin E."/>
            <person name="Grelet G."/>
            <person name="Kuo A."/>
            <person name="Kohler A."/>
            <person name="Daghino S."/>
            <person name="Barry K."/>
            <person name="Choi C."/>
            <person name="Cichocki N."/>
            <person name="Clum A."/>
            <person name="Copeland A."/>
            <person name="Hainaut M."/>
            <person name="Haridas S."/>
            <person name="Labutti K."/>
            <person name="Lindquist E."/>
            <person name="Lipzen A."/>
            <person name="Khouja H.-R."/>
            <person name="Murat C."/>
            <person name="Ohm R."/>
            <person name="Olson A."/>
            <person name="Spatafora J."/>
            <person name="Veneault-Fourrey C."/>
            <person name="Henrissat B."/>
            <person name="Grigoriev I."/>
            <person name="Martin F."/>
            <person name="Perotto S."/>
        </authorList>
    </citation>
    <scope>NUCLEOTIDE SEQUENCE [LARGE SCALE GENOMIC DNA]</scope>
    <source>
        <strain evidence="2 3">UAMH 7357</strain>
    </source>
</reference>
<dbReference type="STRING" id="1745343.A0A2J6QL84"/>
<feature type="compositionally biased region" description="Polar residues" evidence="1">
    <location>
        <begin position="544"/>
        <end position="556"/>
    </location>
</feature>
<dbReference type="AlphaFoldDB" id="A0A2J6QL84"/>
<feature type="compositionally biased region" description="Polar residues" evidence="1">
    <location>
        <begin position="145"/>
        <end position="165"/>
    </location>
</feature>
<feature type="compositionally biased region" description="Low complexity" evidence="1">
    <location>
        <begin position="350"/>
        <end position="361"/>
    </location>
</feature>
<sequence>MPACYRHKNVGIVSNDILQQSHGFLGRSLMVCTIMHVLMLLLPDEATASNNNSTSHHRSTAQHPLTTSALCQSLHTRLAAPSLINCASHRAAVSSILLPHYPLLPLSSRKMATAETAQQPHGRNMTSLRLRYTFNAFVRDRFGVKSSSSCNPPALTKSTSQQLTQMPDRPDRQGRRRPFSTWMKKLANFKGGSSTADPNSPSSTKRNTYQMKASSKKQTLSKNNNPYPESGRPMNGNSAAPNGHRSFSTVPTGTSRSTSSLDRRLSAQSSLDGLPPPTIGNKSLAATMSTEHDHAHSDAAPSHAPSSGEATNATVGCGVSSGRGNDSTFSSPAPSVRSLTTTLTTIQSAAPAAAPASNNPPTVQFSHQFPTSPLPSALPAHLVPQGSGGHPATYSTATANNLLTDNASILTLASSSKRRRRRSMDTDASVRALAPSSLFGGSRESLPLSVLSANIDPAASTPHQPRPSVGGLNERASIYSATGVAPALPSERNSYYAGKQSIAADGGSVKSGLLGHGRNDSISGSIGGVPAASSPLASPREASGNATGRLSRTNSAWGEPGEGEKVDGETEERELKEIEKA</sequence>